<dbReference type="EMBL" id="JBHSIV010000016">
    <property type="protein sequence ID" value="MFC5063695.1"/>
    <property type="molecule type" value="Genomic_DNA"/>
</dbReference>
<evidence type="ECO:0000313" key="4">
    <source>
        <dbReference type="Proteomes" id="UP001595947"/>
    </source>
</evidence>
<feature type="region of interest" description="Disordered" evidence="1">
    <location>
        <begin position="59"/>
        <end position="84"/>
    </location>
</feature>
<organism evidence="3 4">
    <name type="scientific">Actinomycetospora atypica</name>
    <dbReference type="NCBI Taxonomy" id="1290095"/>
    <lineage>
        <taxon>Bacteria</taxon>
        <taxon>Bacillati</taxon>
        <taxon>Actinomycetota</taxon>
        <taxon>Actinomycetes</taxon>
        <taxon>Pseudonocardiales</taxon>
        <taxon>Pseudonocardiaceae</taxon>
        <taxon>Actinomycetospora</taxon>
    </lineage>
</organism>
<reference evidence="4" key="1">
    <citation type="journal article" date="2019" name="Int. J. Syst. Evol. Microbiol.">
        <title>The Global Catalogue of Microorganisms (GCM) 10K type strain sequencing project: providing services to taxonomists for standard genome sequencing and annotation.</title>
        <authorList>
            <consortium name="The Broad Institute Genomics Platform"/>
            <consortium name="The Broad Institute Genome Sequencing Center for Infectious Disease"/>
            <person name="Wu L."/>
            <person name="Ma J."/>
        </authorList>
    </citation>
    <scope>NUCLEOTIDE SEQUENCE [LARGE SCALE GENOMIC DNA]</scope>
    <source>
        <strain evidence="4">CGMCC 4.7093</strain>
    </source>
</reference>
<dbReference type="Proteomes" id="UP001595947">
    <property type="component" value="Unassembled WGS sequence"/>
</dbReference>
<dbReference type="InterPro" id="IPR012551">
    <property type="entry name" value="DUF1707_SHOCT-like"/>
</dbReference>
<name>A0ABV9YLD2_9PSEU</name>
<evidence type="ECO:0000313" key="3">
    <source>
        <dbReference type="EMBL" id="MFC5063695.1"/>
    </source>
</evidence>
<dbReference type="Pfam" id="PF08044">
    <property type="entry name" value="DUF1707"/>
    <property type="match status" value="1"/>
</dbReference>
<feature type="domain" description="DUF1707" evidence="2">
    <location>
        <begin position="8"/>
        <end position="59"/>
    </location>
</feature>
<keyword evidence="4" id="KW-1185">Reference proteome</keyword>
<dbReference type="PANTHER" id="PTHR40763">
    <property type="entry name" value="MEMBRANE PROTEIN-RELATED"/>
    <property type="match status" value="1"/>
</dbReference>
<evidence type="ECO:0000259" key="2">
    <source>
        <dbReference type="Pfam" id="PF08044"/>
    </source>
</evidence>
<protein>
    <submittedName>
        <fullName evidence="3">DUF1707 domain-containing protein</fullName>
    </submittedName>
</protein>
<gene>
    <name evidence="3" type="ORF">ACFPBZ_15850</name>
</gene>
<dbReference type="RefSeq" id="WP_378037043.1">
    <property type="nucleotide sequence ID" value="NZ_JBHSIV010000016.1"/>
</dbReference>
<dbReference type="PANTHER" id="PTHR40763:SF4">
    <property type="entry name" value="DUF1707 DOMAIN-CONTAINING PROTEIN"/>
    <property type="match status" value="1"/>
</dbReference>
<comment type="caution">
    <text evidence="3">The sequence shown here is derived from an EMBL/GenBank/DDBJ whole genome shotgun (WGS) entry which is preliminary data.</text>
</comment>
<evidence type="ECO:0000256" key="1">
    <source>
        <dbReference type="SAM" id="MobiDB-lite"/>
    </source>
</evidence>
<proteinExistence type="predicted"/>
<sequence>MSDPSPAIRASDADRERVAELVRAAVGDGRLTVVEGDERQAAAYGAVFRHELEPVTADLAPVPAPSTTAGTLTRPAVTDRPDSTGSVAVMSGADRRGAWTPGRTHRAMSIMGGTNLDLRHARLDDTGLTIQTVSIMGGVEIDLRGAVGDTGPGVTIQAFALMGGCAVVVDPDTTVEVTGIGFMGGFSNDAGPAARPDGPRLRVTGFAMMGGVSVTRRPLAIGPG</sequence>
<accession>A0ABV9YLD2</accession>